<dbReference type="SUPFAM" id="SSF51206">
    <property type="entry name" value="cAMP-binding domain-like"/>
    <property type="match status" value="1"/>
</dbReference>
<dbReference type="EMBL" id="NXGX01000004">
    <property type="protein sequence ID" value="PKR58363.1"/>
    <property type="molecule type" value="Genomic_DNA"/>
</dbReference>
<protein>
    <submittedName>
        <fullName evidence="5">Crp/Fnr family transcriptional regulator</fullName>
    </submittedName>
</protein>
<dbReference type="SUPFAM" id="SSF46785">
    <property type="entry name" value="Winged helix' DNA-binding domain"/>
    <property type="match status" value="1"/>
</dbReference>
<dbReference type="InterPro" id="IPR014710">
    <property type="entry name" value="RmlC-like_jellyroll"/>
</dbReference>
<dbReference type="AlphaFoldDB" id="A0A2N3L684"/>
<dbReference type="InterPro" id="IPR036390">
    <property type="entry name" value="WH_DNA-bd_sf"/>
</dbReference>
<accession>A0A2N3L684</accession>
<dbReference type="CDD" id="cd00038">
    <property type="entry name" value="CAP_ED"/>
    <property type="match status" value="1"/>
</dbReference>
<keyword evidence="1" id="KW-0805">Transcription regulation</keyword>
<keyword evidence="6" id="KW-1185">Reference proteome</keyword>
<dbReference type="Pfam" id="PF13545">
    <property type="entry name" value="HTH_Crp_2"/>
    <property type="match status" value="1"/>
</dbReference>
<organism evidence="5 6">
    <name type="scientific">Thalassospira lohafexi</name>
    <dbReference type="NCBI Taxonomy" id="744227"/>
    <lineage>
        <taxon>Bacteria</taxon>
        <taxon>Pseudomonadati</taxon>
        <taxon>Pseudomonadota</taxon>
        <taxon>Alphaproteobacteria</taxon>
        <taxon>Rhodospirillales</taxon>
        <taxon>Thalassospiraceae</taxon>
        <taxon>Thalassospira</taxon>
    </lineage>
</organism>
<proteinExistence type="predicted"/>
<dbReference type="RefSeq" id="WP_101302225.1">
    <property type="nucleotide sequence ID" value="NZ_NXGX01000004.1"/>
</dbReference>
<dbReference type="Proteomes" id="UP000233332">
    <property type="component" value="Unassembled WGS sequence"/>
</dbReference>
<evidence type="ECO:0000313" key="5">
    <source>
        <dbReference type="EMBL" id="PKR58363.1"/>
    </source>
</evidence>
<keyword evidence="2" id="KW-0238">DNA-binding</keyword>
<reference evidence="5 6" key="1">
    <citation type="submission" date="2017-09" db="EMBL/GenBank/DDBJ databases">
        <title>Biodiversity and function of Thalassospira species in the particle-attached aromatic-hydrocarbon-degrading consortia from the surface seawater of the China South Sea.</title>
        <authorList>
            <person name="Dong C."/>
            <person name="Lai Q."/>
            <person name="Shao Z."/>
        </authorList>
    </citation>
    <scope>NUCLEOTIDE SEQUENCE [LARGE SCALE GENOMIC DNA]</scope>
    <source>
        <strain evidence="5 6">139Z-12</strain>
    </source>
</reference>
<sequence>MNKADAFILLEKLAEPSALTLPADACIGHHAEDGTFIHVMVSGLAMRCQYTEDGERQVCRVYRPGELIGLEMLSVTDPSLVIETIAPSVIKRISITRLRMAQQNDPRTQAAIMSLLASEVMDGQQLKISFGTGSAMRRICRFLLWAANKDEVTLPNREKLGSIIATTTETASRMIADLKRQGAIAKSPVLASMVNINREKLTARAGEIHEQSAA</sequence>
<dbReference type="InterPro" id="IPR012318">
    <property type="entry name" value="HTH_CRP"/>
</dbReference>
<name>A0A2N3L684_9PROT</name>
<dbReference type="GO" id="GO:0006355">
    <property type="term" value="P:regulation of DNA-templated transcription"/>
    <property type="evidence" value="ECO:0007669"/>
    <property type="project" value="InterPro"/>
</dbReference>
<evidence type="ECO:0000313" key="6">
    <source>
        <dbReference type="Proteomes" id="UP000233332"/>
    </source>
</evidence>
<dbReference type="Gene3D" id="2.60.120.10">
    <property type="entry name" value="Jelly Rolls"/>
    <property type="match status" value="1"/>
</dbReference>
<evidence type="ECO:0000256" key="3">
    <source>
        <dbReference type="ARBA" id="ARBA00023163"/>
    </source>
</evidence>
<dbReference type="InterPro" id="IPR018490">
    <property type="entry name" value="cNMP-bd_dom_sf"/>
</dbReference>
<evidence type="ECO:0000256" key="1">
    <source>
        <dbReference type="ARBA" id="ARBA00023015"/>
    </source>
</evidence>
<keyword evidence="3" id="KW-0804">Transcription</keyword>
<evidence type="ECO:0000256" key="2">
    <source>
        <dbReference type="ARBA" id="ARBA00023125"/>
    </source>
</evidence>
<comment type="caution">
    <text evidence="5">The sequence shown here is derived from an EMBL/GenBank/DDBJ whole genome shotgun (WGS) entry which is preliminary data.</text>
</comment>
<dbReference type="GO" id="GO:0003677">
    <property type="term" value="F:DNA binding"/>
    <property type="evidence" value="ECO:0007669"/>
    <property type="project" value="UniProtKB-KW"/>
</dbReference>
<gene>
    <name evidence="5" type="ORF">COO92_11510</name>
</gene>
<evidence type="ECO:0000259" key="4">
    <source>
        <dbReference type="Pfam" id="PF13545"/>
    </source>
</evidence>
<dbReference type="InterPro" id="IPR000595">
    <property type="entry name" value="cNMP-bd_dom"/>
</dbReference>
<feature type="domain" description="HTH crp-type" evidence="4">
    <location>
        <begin position="138"/>
        <end position="187"/>
    </location>
</feature>